<dbReference type="AlphaFoldDB" id="A0A8S1EH79"/>
<dbReference type="OrthoDB" id="5353557at2759"/>
<evidence type="ECO:0000256" key="2">
    <source>
        <dbReference type="ARBA" id="ARBA00010484"/>
    </source>
</evidence>
<keyword evidence="8" id="KW-0325">Glycoprotein</keyword>
<dbReference type="Gene3D" id="3.10.580.10">
    <property type="entry name" value="CBS-domain"/>
    <property type="match status" value="1"/>
</dbReference>
<dbReference type="GO" id="GO:0008340">
    <property type="term" value="P:determination of adult lifespan"/>
    <property type="evidence" value="ECO:0007669"/>
    <property type="project" value="UniProtKB-ARBA"/>
</dbReference>
<keyword evidence="15" id="KW-1185">Reference proteome</keyword>
<dbReference type="PROSITE" id="PS51371">
    <property type="entry name" value="CBS"/>
    <property type="match status" value="1"/>
</dbReference>
<dbReference type="EMBL" id="CADEPM010000003">
    <property type="protein sequence ID" value="CAB3401535.1"/>
    <property type="molecule type" value="Genomic_DNA"/>
</dbReference>
<feature type="domain" description="CNNM transmembrane" evidence="13">
    <location>
        <begin position="128"/>
        <end position="315"/>
    </location>
</feature>
<evidence type="ECO:0000259" key="12">
    <source>
        <dbReference type="PROSITE" id="PS51371"/>
    </source>
</evidence>
<comment type="caution">
    <text evidence="14">The sequence shown here is derived from an EMBL/GenBank/DDBJ whole genome shotgun (WGS) entry which is preliminary data.</text>
</comment>
<evidence type="ECO:0000256" key="10">
    <source>
        <dbReference type="PROSITE-ProRule" id="PRU01193"/>
    </source>
</evidence>
<evidence type="ECO:0000256" key="9">
    <source>
        <dbReference type="PROSITE-ProRule" id="PRU00703"/>
    </source>
</evidence>
<evidence type="ECO:0000313" key="15">
    <source>
        <dbReference type="Proteomes" id="UP000494206"/>
    </source>
</evidence>
<dbReference type="GO" id="GO:0010960">
    <property type="term" value="P:magnesium ion homeostasis"/>
    <property type="evidence" value="ECO:0007669"/>
    <property type="project" value="InterPro"/>
</dbReference>
<organism evidence="14 15">
    <name type="scientific">Caenorhabditis bovis</name>
    <dbReference type="NCBI Taxonomy" id="2654633"/>
    <lineage>
        <taxon>Eukaryota</taxon>
        <taxon>Metazoa</taxon>
        <taxon>Ecdysozoa</taxon>
        <taxon>Nematoda</taxon>
        <taxon>Chromadorea</taxon>
        <taxon>Rhabditida</taxon>
        <taxon>Rhabditina</taxon>
        <taxon>Rhabditomorpha</taxon>
        <taxon>Rhabditoidea</taxon>
        <taxon>Rhabditidae</taxon>
        <taxon>Peloderinae</taxon>
        <taxon>Caenorhabditis</taxon>
    </lineage>
</organism>
<dbReference type="GO" id="GO:0022857">
    <property type="term" value="F:transmembrane transporter activity"/>
    <property type="evidence" value="ECO:0007669"/>
    <property type="project" value="UniProtKB-UniRule"/>
</dbReference>
<dbReference type="InterPro" id="IPR000644">
    <property type="entry name" value="CBS_dom"/>
</dbReference>
<feature type="transmembrane region" description="Helical" evidence="11">
    <location>
        <begin position="251"/>
        <end position="272"/>
    </location>
</feature>
<dbReference type="InterPro" id="IPR002550">
    <property type="entry name" value="CNNM"/>
</dbReference>
<evidence type="ECO:0000256" key="8">
    <source>
        <dbReference type="ARBA" id="ARBA00023180"/>
    </source>
</evidence>
<dbReference type="CDD" id="cd04590">
    <property type="entry name" value="CBS_pair_CorC_HlyC_assoc"/>
    <property type="match status" value="1"/>
</dbReference>
<feature type="transmembrane region" description="Helical" evidence="11">
    <location>
        <begin position="133"/>
        <end position="157"/>
    </location>
</feature>
<evidence type="ECO:0000256" key="5">
    <source>
        <dbReference type="ARBA" id="ARBA00022989"/>
    </source>
</evidence>
<dbReference type="InterPro" id="IPR044751">
    <property type="entry name" value="Ion_transp-like_CBS"/>
</dbReference>
<keyword evidence="6" id="KW-0813">Transport</keyword>
<proteinExistence type="inferred from homology"/>
<evidence type="ECO:0000256" key="11">
    <source>
        <dbReference type="RuleBase" id="RU369091"/>
    </source>
</evidence>
<dbReference type="GO" id="GO:0005886">
    <property type="term" value="C:plasma membrane"/>
    <property type="evidence" value="ECO:0007669"/>
    <property type="project" value="UniProtKB-SubCell"/>
</dbReference>
<protein>
    <recommendedName>
        <fullName evidence="11">Metal transporter</fullName>
    </recommendedName>
</protein>
<sequence length="839" mass="95550">MIVRVLVTVAISYISARSIRLSGIRDGSTTAIEVDSLAKFSLEIFGRNLGASGYYLTTAARCEDWNRTDLGPQVTYFIKHAHSYDRYAYIEMPEGIEFNSTASLYHLCYTPSTFYIYKYLVIKQRVIPSTNYWPKYLLCIYCVIMAAYSSGMTLGFMKFPIAELNRMMEMEEPTKTRARRILPFRKRSNWLVCTFSMFSTLHTVIFTTQVESFFAGIKYDEVLSMLVPTVILLVFAEMIPQAVCNSKFGFVLASSLWPVNVVIFLICAPIAWPASKIIDRYLGREVREVMTEEEKMNYVRNMAKKANRTERKILEKATEFSSKSVEDVMTVIDKVFLLPSSQKLNKAMILTLVEKGFTRVPIRDEKDSENIYAVLNIKDLLSMDLSHSPTVSKILAKIDSKTAQMKYVMANMQVQLLMQQMRTGGFHIATVIKCTHSNYKVVGIITIEDILEQIFGEIVENPEKTLRHPCTGANDDYVINWCREAGTESRYPLSFSQQLLVIQSVLDECHLFRRLGFDTLKMKLLLSTSRIRKCIKNESLPVKDVMIIVFDGTLEIKRDGEVIPQNLLVKKIDKRCNIGKVEGVQVFIVGHLVLRKVAEGLHFANNYTVEEKVCEVICRSETCSFFKLRIRDITDLVNENSQMSRTDEMHSASTDGEVIDRGWSYSELMKAITSERMQYGLANSILPPISDSSTTSPAASDSLENVTKSMDTNSKTYLLEPRVASIQSTQLNLLASGKTDYFEMKSHAPKCSELKFQYFVKKRTFRWSKLFEASFITLSTSGEPFCGKCQCYLKLVKARPQRLFNAMSRDVRGRRVADILRCEMLSLLIRACLLAGNSS</sequence>
<evidence type="ECO:0000259" key="13">
    <source>
        <dbReference type="PROSITE" id="PS51846"/>
    </source>
</evidence>
<comment type="similarity">
    <text evidence="2 11">Belongs to the ACDP family.</text>
</comment>
<dbReference type="SUPFAM" id="SSF54631">
    <property type="entry name" value="CBS-domain pair"/>
    <property type="match status" value="1"/>
</dbReference>
<evidence type="ECO:0000313" key="14">
    <source>
        <dbReference type="EMBL" id="CAB3401535.1"/>
    </source>
</evidence>
<comment type="function">
    <text evidence="11">Metal transporter.</text>
</comment>
<keyword evidence="3 10" id="KW-0812">Transmembrane</keyword>
<dbReference type="InterPro" id="IPR045095">
    <property type="entry name" value="ACDP"/>
</dbReference>
<keyword evidence="4" id="KW-0677">Repeat</keyword>
<keyword evidence="9" id="KW-0129">CBS domain</keyword>
<reference evidence="14 15" key="1">
    <citation type="submission" date="2020-04" db="EMBL/GenBank/DDBJ databases">
        <authorList>
            <person name="Laetsch R D."/>
            <person name="Stevens L."/>
            <person name="Kumar S."/>
            <person name="Blaxter L. M."/>
        </authorList>
    </citation>
    <scope>NUCLEOTIDE SEQUENCE [LARGE SCALE GENOMIC DNA]</scope>
</reference>
<feature type="transmembrane region" description="Helical" evidence="11">
    <location>
        <begin position="222"/>
        <end position="239"/>
    </location>
</feature>
<dbReference type="GO" id="GO:0006811">
    <property type="term" value="P:monoatomic ion transport"/>
    <property type="evidence" value="ECO:0007669"/>
    <property type="project" value="UniProtKB-KW"/>
</dbReference>
<dbReference type="GO" id="GO:1905941">
    <property type="term" value="P:positive regulation of gonad development"/>
    <property type="evidence" value="ECO:0007669"/>
    <property type="project" value="UniProtKB-ARBA"/>
</dbReference>
<accession>A0A8S1EH79</accession>
<feature type="transmembrane region" description="Helical" evidence="11">
    <location>
        <begin position="189"/>
        <end position="210"/>
    </location>
</feature>
<dbReference type="PROSITE" id="PS51846">
    <property type="entry name" value="CNNM"/>
    <property type="match status" value="1"/>
</dbReference>
<keyword evidence="7 10" id="KW-0472">Membrane</keyword>
<dbReference type="InterPro" id="IPR046342">
    <property type="entry name" value="CBS_dom_sf"/>
</dbReference>
<evidence type="ECO:0000256" key="1">
    <source>
        <dbReference type="ARBA" id="ARBA00004141"/>
    </source>
</evidence>
<dbReference type="Proteomes" id="UP000494206">
    <property type="component" value="Unassembled WGS sequence"/>
</dbReference>
<evidence type="ECO:0000256" key="7">
    <source>
        <dbReference type="ARBA" id="ARBA00023136"/>
    </source>
</evidence>
<gene>
    <name evidence="14" type="ORF">CBOVIS_LOCUS4273</name>
</gene>
<name>A0A8S1EH79_9PELO</name>
<keyword evidence="5 10" id="KW-1133">Transmembrane helix</keyword>
<evidence type="ECO:0000256" key="6">
    <source>
        <dbReference type="ARBA" id="ARBA00023065"/>
    </source>
</evidence>
<comment type="subcellular location">
    <subcellularLocation>
        <location evidence="11">Cell membrane</location>
        <topology evidence="11">Multi-pass membrane protein</topology>
    </subcellularLocation>
    <subcellularLocation>
        <location evidence="1">Membrane</location>
        <topology evidence="1">Multi-pass membrane protein</topology>
    </subcellularLocation>
</comment>
<dbReference type="Pfam" id="PF01595">
    <property type="entry name" value="CNNM"/>
    <property type="match status" value="1"/>
</dbReference>
<feature type="domain" description="CBS" evidence="12">
    <location>
        <begin position="401"/>
        <end position="463"/>
    </location>
</feature>
<dbReference type="PANTHER" id="PTHR12064">
    <property type="entry name" value="METAL TRANSPORTER CNNM"/>
    <property type="match status" value="1"/>
</dbReference>
<dbReference type="GO" id="GO:0005737">
    <property type="term" value="C:cytoplasm"/>
    <property type="evidence" value="ECO:0007669"/>
    <property type="project" value="TreeGrafter"/>
</dbReference>
<evidence type="ECO:0000256" key="3">
    <source>
        <dbReference type="ARBA" id="ARBA00022692"/>
    </source>
</evidence>
<dbReference type="GO" id="GO:0030026">
    <property type="term" value="P:intracellular manganese ion homeostasis"/>
    <property type="evidence" value="ECO:0007669"/>
    <property type="project" value="TreeGrafter"/>
</dbReference>
<evidence type="ECO:0000256" key="4">
    <source>
        <dbReference type="ARBA" id="ARBA00022737"/>
    </source>
</evidence>
<keyword evidence="6" id="KW-0406">Ion transport</keyword>
<dbReference type="PANTHER" id="PTHR12064:SF97">
    <property type="entry name" value="METAL TRANSPORTER CNNM-5"/>
    <property type="match status" value="1"/>
</dbReference>